<comment type="caution">
    <text evidence="1">The sequence shown here is derived from an EMBL/GenBank/DDBJ whole genome shotgun (WGS) entry which is preliminary data.</text>
</comment>
<proteinExistence type="predicted"/>
<keyword evidence="2" id="KW-1185">Reference proteome</keyword>
<dbReference type="AlphaFoldDB" id="A0A9W4S8Z9"/>
<protein>
    <submittedName>
        <fullName evidence="1">Uncharacterized protein</fullName>
    </submittedName>
</protein>
<dbReference type="EMBL" id="CAMGZC010003752">
    <property type="protein sequence ID" value="CAI0655817.1"/>
    <property type="molecule type" value="Genomic_DNA"/>
</dbReference>
<dbReference type="SUPFAM" id="SSF82199">
    <property type="entry name" value="SET domain"/>
    <property type="match status" value="1"/>
</dbReference>
<organism evidence="1 2">
    <name type="scientific">Colletotrichum noveboracense</name>
    <dbReference type="NCBI Taxonomy" id="2664923"/>
    <lineage>
        <taxon>Eukaryota</taxon>
        <taxon>Fungi</taxon>
        <taxon>Dikarya</taxon>
        <taxon>Ascomycota</taxon>
        <taxon>Pezizomycotina</taxon>
        <taxon>Sordariomycetes</taxon>
        <taxon>Hypocreomycetidae</taxon>
        <taxon>Glomerellales</taxon>
        <taxon>Glomerellaceae</taxon>
        <taxon>Colletotrichum</taxon>
        <taxon>Colletotrichum gloeosporioides species complex</taxon>
    </lineage>
</organism>
<dbReference type="Gene3D" id="3.90.1410.10">
    <property type="entry name" value="set domain protein methyltransferase, domain 1"/>
    <property type="match status" value="1"/>
</dbReference>
<dbReference type="Proteomes" id="UP001152533">
    <property type="component" value="Unassembled WGS sequence"/>
</dbReference>
<evidence type="ECO:0000313" key="2">
    <source>
        <dbReference type="Proteomes" id="UP001152533"/>
    </source>
</evidence>
<evidence type="ECO:0000313" key="1">
    <source>
        <dbReference type="EMBL" id="CAI0655817.1"/>
    </source>
</evidence>
<sequence>MDAIENLLTWAKTQGITINNVGPRALPGRGIGIVATSPIKKDDAVLD</sequence>
<gene>
    <name evidence="1" type="ORF">CGXH109_LOCUS154167</name>
</gene>
<reference evidence="1" key="1">
    <citation type="submission" date="2022-08" db="EMBL/GenBank/DDBJ databases">
        <authorList>
            <person name="Giroux E."/>
            <person name="Giroux E."/>
        </authorList>
    </citation>
    <scope>NUCLEOTIDE SEQUENCE</scope>
    <source>
        <strain evidence="1">H1091258</strain>
    </source>
</reference>
<accession>A0A9W4S8Z9</accession>
<name>A0A9W4S8Z9_9PEZI</name>
<dbReference type="InterPro" id="IPR046341">
    <property type="entry name" value="SET_dom_sf"/>
</dbReference>
<feature type="non-terminal residue" evidence="1">
    <location>
        <position position="1"/>
    </location>
</feature>